<accession>A0A226X9Q9</accession>
<proteinExistence type="predicted"/>
<comment type="caution">
    <text evidence="1">The sequence shown here is derived from an EMBL/GenBank/DDBJ whole genome shotgun (WGS) entry which is preliminary data.</text>
</comment>
<protein>
    <submittedName>
        <fullName evidence="1">Uncharacterized protein</fullName>
    </submittedName>
</protein>
<dbReference type="Proteomes" id="UP000214720">
    <property type="component" value="Unassembled WGS sequence"/>
</dbReference>
<name>A0A226X9Q9_CABSO</name>
<reference evidence="2" key="1">
    <citation type="submission" date="2017-01" db="EMBL/GenBank/DDBJ databases">
        <title>Genome Analysis of Deinococcus marmoris KOPRI26562.</title>
        <authorList>
            <person name="Kim J.H."/>
            <person name="Oh H.-M."/>
        </authorList>
    </citation>
    <scope>NUCLEOTIDE SEQUENCE [LARGE SCALE GENOMIC DNA]</scope>
    <source>
        <strain evidence="2">PAMC 26633</strain>
    </source>
</reference>
<dbReference type="EMBL" id="MTHB01000027">
    <property type="protein sequence ID" value="OXC80043.1"/>
    <property type="molecule type" value="Genomic_DNA"/>
</dbReference>
<evidence type="ECO:0000313" key="1">
    <source>
        <dbReference type="EMBL" id="OXC80043.1"/>
    </source>
</evidence>
<organism evidence="1 2">
    <name type="scientific">Caballeronia sordidicola</name>
    <name type="common">Burkholderia sordidicola</name>
    <dbReference type="NCBI Taxonomy" id="196367"/>
    <lineage>
        <taxon>Bacteria</taxon>
        <taxon>Pseudomonadati</taxon>
        <taxon>Pseudomonadota</taxon>
        <taxon>Betaproteobacteria</taxon>
        <taxon>Burkholderiales</taxon>
        <taxon>Burkholderiaceae</taxon>
        <taxon>Caballeronia</taxon>
    </lineage>
</organism>
<gene>
    <name evidence="1" type="ORF">BSU04_04425</name>
</gene>
<dbReference type="AlphaFoldDB" id="A0A226X9Q9"/>
<sequence>MCTSAALRRFTDSNLVMPFETSAQPLRLHAPHCLFFESIAC</sequence>
<evidence type="ECO:0000313" key="2">
    <source>
        <dbReference type="Proteomes" id="UP000214720"/>
    </source>
</evidence>